<dbReference type="PANTHER" id="PTHR34512:SF30">
    <property type="entry name" value="OUTER MEMBRANE PROTEIN ASSEMBLY FACTOR BAMB"/>
    <property type="match status" value="1"/>
</dbReference>
<feature type="transmembrane region" description="Helical" evidence="1">
    <location>
        <begin position="104"/>
        <end position="125"/>
    </location>
</feature>
<dbReference type="InterPro" id="IPR002372">
    <property type="entry name" value="PQQ_rpt_dom"/>
</dbReference>
<dbReference type="InterPro" id="IPR015943">
    <property type="entry name" value="WD40/YVTN_repeat-like_dom_sf"/>
</dbReference>
<dbReference type="SUPFAM" id="SSF50998">
    <property type="entry name" value="Quinoprotein alcohol dehydrogenase-like"/>
    <property type="match status" value="1"/>
</dbReference>
<dbReference type="RefSeq" id="WP_201369012.1">
    <property type="nucleotide sequence ID" value="NZ_BNJG01000001.1"/>
</dbReference>
<evidence type="ECO:0000256" key="1">
    <source>
        <dbReference type="SAM" id="Phobius"/>
    </source>
</evidence>
<dbReference type="InterPro" id="IPR011047">
    <property type="entry name" value="Quinoprotein_ADH-like_sf"/>
</dbReference>
<dbReference type="Gene3D" id="2.130.10.10">
    <property type="entry name" value="YVTN repeat-like/Quinoprotein amine dehydrogenase"/>
    <property type="match status" value="2"/>
</dbReference>
<keyword evidence="4" id="KW-1185">Reference proteome</keyword>
<sequence>MNKQDKHTSFHPQTVDKQIDAYLAGRSANGQESDRYAQASVHDVQAYFAPPEQDEALQRVWQRFAAQRTNLQRLQAGQQTPQVLPITGRGKSTQQKNTRPLGRVLSVMAAVIVVALLIGSTMFLFQQARQTGNPAGQGHHQTAMFVRVNQTLYRLDMQTHRPLWQFQAPPGQPGLATFNGPYIAGMAIDSTYYAWGFDGQQVVLYALDIANGKLRWQHDTYGIGPIAASGNMVALPFIKGTNLEVTALDIIHGTSRWEHILGPAARTKTLPSTVSLFGASDTAVYGAVNTPENHSGLRFALSVQDGQFIWQQKEVYDASISYATLDQGFLSDDILCVIQHLNWQNPGHIPESKSVILGYDAHSGKQLWKSSSIDWATTTTLVDGVLYLETPPNSVGTPYKSIYAVSSRDGSLRWQYQEPIQNPYPFITKEGVYFIQDGGKQAGSTLVVLDPATGKPRWTYAFHDSGTVEFPPVADDNQVYLSLPGNIIQILRASDGKPLGSFKIDPQNVKPNNRILLQIVEL</sequence>
<evidence type="ECO:0000259" key="2">
    <source>
        <dbReference type="Pfam" id="PF13360"/>
    </source>
</evidence>
<dbReference type="EMBL" id="BNJG01000001">
    <property type="protein sequence ID" value="GHO52068.1"/>
    <property type="molecule type" value="Genomic_DNA"/>
</dbReference>
<protein>
    <recommendedName>
        <fullName evidence="2">Pyrrolo-quinoline quinone repeat domain-containing protein</fullName>
    </recommendedName>
</protein>
<evidence type="ECO:0000313" key="4">
    <source>
        <dbReference type="Proteomes" id="UP000654345"/>
    </source>
</evidence>
<feature type="domain" description="Pyrrolo-quinoline quinone repeat" evidence="2">
    <location>
        <begin position="149"/>
        <end position="313"/>
    </location>
</feature>
<keyword evidence="1" id="KW-1133">Transmembrane helix</keyword>
<name>A0ABQ3UHB6_9CHLR</name>
<gene>
    <name evidence="3" type="ORF">KSB_05430</name>
</gene>
<keyword evidence="1" id="KW-0812">Transmembrane</keyword>
<reference evidence="3 4" key="1">
    <citation type="journal article" date="2021" name="Int. J. Syst. Evol. Microbiol.">
        <title>Reticulibacter mediterranei gen. nov., sp. nov., within the new family Reticulibacteraceae fam. nov., and Ktedonospora formicarum gen. nov., sp. nov., Ktedonobacter robiniae sp. nov., Dictyobacter formicarum sp. nov. and Dictyobacter arantiisoli sp. nov., belonging to the class Ktedonobacteria.</title>
        <authorList>
            <person name="Yabe S."/>
            <person name="Zheng Y."/>
            <person name="Wang C.M."/>
            <person name="Sakai Y."/>
            <person name="Abe K."/>
            <person name="Yokota A."/>
            <person name="Donadio S."/>
            <person name="Cavaletti L."/>
            <person name="Monciardini P."/>
        </authorList>
    </citation>
    <scope>NUCLEOTIDE SEQUENCE [LARGE SCALE GENOMIC DNA]</scope>
    <source>
        <strain evidence="3 4">SOSP1-30</strain>
    </source>
</reference>
<dbReference type="PANTHER" id="PTHR34512">
    <property type="entry name" value="CELL SURFACE PROTEIN"/>
    <property type="match status" value="1"/>
</dbReference>
<evidence type="ECO:0000313" key="3">
    <source>
        <dbReference type="EMBL" id="GHO52068.1"/>
    </source>
</evidence>
<accession>A0ABQ3UHB6</accession>
<proteinExistence type="predicted"/>
<feature type="domain" description="Pyrrolo-quinoline quinone repeat" evidence="2">
    <location>
        <begin position="356"/>
        <end position="440"/>
    </location>
</feature>
<organism evidence="3 4">
    <name type="scientific">Ktedonobacter robiniae</name>
    <dbReference type="NCBI Taxonomy" id="2778365"/>
    <lineage>
        <taxon>Bacteria</taxon>
        <taxon>Bacillati</taxon>
        <taxon>Chloroflexota</taxon>
        <taxon>Ktedonobacteria</taxon>
        <taxon>Ktedonobacterales</taxon>
        <taxon>Ktedonobacteraceae</taxon>
        <taxon>Ktedonobacter</taxon>
    </lineage>
</organism>
<comment type="caution">
    <text evidence="3">The sequence shown here is derived from an EMBL/GenBank/DDBJ whole genome shotgun (WGS) entry which is preliminary data.</text>
</comment>
<dbReference type="Pfam" id="PF13360">
    <property type="entry name" value="PQQ_2"/>
    <property type="match status" value="2"/>
</dbReference>
<dbReference type="Proteomes" id="UP000654345">
    <property type="component" value="Unassembled WGS sequence"/>
</dbReference>
<keyword evidence="1" id="KW-0472">Membrane</keyword>